<feature type="transmembrane region" description="Helical" evidence="6">
    <location>
        <begin position="293"/>
        <end position="314"/>
    </location>
</feature>
<feature type="transmembrane region" description="Helical" evidence="6">
    <location>
        <begin position="96"/>
        <end position="119"/>
    </location>
</feature>
<keyword evidence="2" id="KW-1003">Cell membrane</keyword>
<gene>
    <name evidence="7" type="ORF">AACH11_10315</name>
</gene>
<evidence type="ECO:0000256" key="5">
    <source>
        <dbReference type="ARBA" id="ARBA00023136"/>
    </source>
</evidence>
<feature type="transmembrane region" description="Helical" evidence="6">
    <location>
        <begin position="164"/>
        <end position="181"/>
    </location>
</feature>
<feature type="transmembrane region" description="Helical" evidence="6">
    <location>
        <begin position="51"/>
        <end position="84"/>
    </location>
</feature>
<dbReference type="Proteomes" id="UP001368500">
    <property type="component" value="Unassembled WGS sequence"/>
</dbReference>
<sequence length="331" mass="33679">MADTLWLDPVFWGGLLGSTLRVSVPLVLCALAATLSERAGVIDLGLEGKMLLCAFTAGAVGALGGSMALALLAALAVGIVLSMVHGYGCVSHTGDQVVMGMAITMIAAGLTVVLGIAGFHQGGQTPPLSDAVRLAPLGGGLRTALAGVPGLGPLVGDALLGHNALVYLAFALVPAVWWLLFRTRYGLRLRATGDNPAMVDAAGLSVRGLRYSALALNGGLCALAGSYLVLAQNANFVPHMTAGRGYMALAAMIFGKWHPVGALWACLLFGFLDALAIRLQGVALPAALGGGAVPVQAIQALPYVLTVVLLAGFIGRARAPAALGVPYVKER</sequence>
<proteinExistence type="predicted"/>
<dbReference type="Pfam" id="PF02653">
    <property type="entry name" value="BPD_transp_2"/>
    <property type="match status" value="1"/>
</dbReference>
<evidence type="ECO:0000256" key="4">
    <source>
        <dbReference type="ARBA" id="ARBA00022989"/>
    </source>
</evidence>
<protein>
    <submittedName>
        <fullName evidence="7">ABC transporter permease</fullName>
    </submittedName>
</protein>
<dbReference type="InterPro" id="IPR001851">
    <property type="entry name" value="ABC_transp_permease"/>
</dbReference>
<comment type="caution">
    <text evidence="7">The sequence shown here is derived from an EMBL/GenBank/DDBJ whole genome shotgun (WGS) entry which is preliminary data.</text>
</comment>
<keyword evidence="5 6" id="KW-0472">Membrane</keyword>
<feature type="transmembrane region" description="Helical" evidence="6">
    <location>
        <begin position="262"/>
        <end position="281"/>
    </location>
</feature>
<keyword evidence="4 6" id="KW-1133">Transmembrane helix</keyword>
<dbReference type="CDD" id="cd06580">
    <property type="entry name" value="TM_PBP1_transp_TpRbsC_like"/>
    <property type="match status" value="1"/>
</dbReference>
<feature type="transmembrane region" description="Helical" evidence="6">
    <location>
        <begin position="20"/>
        <end position="39"/>
    </location>
</feature>
<evidence type="ECO:0000256" key="2">
    <source>
        <dbReference type="ARBA" id="ARBA00022475"/>
    </source>
</evidence>
<dbReference type="PANTHER" id="PTHR43370:SF2">
    <property type="entry name" value="ABC TRANSPORTER PERMEASE PROTEIN"/>
    <property type="match status" value="1"/>
</dbReference>
<keyword evidence="3 6" id="KW-0812">Transmembrane</keyword>
<accession>A0ABU9B8Z6</accession>
<evidence type="ECO:0000256" key="3">
    <source>
        <dbReference type="ARBA" id="ARBA00022692"/>
    </source>
</evidence>
<evidence type="ECO:0000313" key="8">
    <source>
        <dbReference type="Proteomes" id="UP001368500"/>
    </source>
</evidence>
<comment type="subcellular location">
    <subcellularLocation>
        <location evidence="1">Cell membrane</location>
        <topology evidence="1">Multi-pass membrane protein</topology>
    </subcellularLocation>
</comment>
<organism evidence="7 8">
    <name type="scientific">Pseudaquabacterium rugosum</name>
    <dbReference type="NCBI Taxonomy" id="2984194"/>
    <lineage>
        <taxon>Bacteria</taxon>
        <taxon>Pseudomonadati</taxon>
        <taxon>Pseudomonadota</taxon>
        <taxon>Betaproteobacteria</taxon>
        <taxon>Burkholderiales</taxon>
        <taxon>Sphaerotilaceae</taxon>
        <taxon>Pseudaquabacterium</taxon>
    </lineage>
</organism>
<dbReference type="EMBL" id="JBBUTF010000008">
    <property type="protein sequence ID" value="MEK8026350.1"/>
    <property type="molecule type" value="Genomic_DNA"/>
</dbReference>
<evidence type="ECO:0000256" key="1">
    <source>
        <dbReference type="ARBA" id="ARBA00004651"/>
    </source>
</evidence>
<evidence type="ECO:0000313" key="7">
    <source>
        <dbReference type="EMBL" id="MEK8026350.1"/>
    </source>
</evidence>
<dbReference type="PANTHER" id="PTHR43370">
    <property type="entry name" value="SUGAR ABC TRANSPORTER INTEGRAL MEMBRANE PROTEIN-RELATED"/>
    <property type="match status" value="1"/>
</dbReference>
<evidence type="ECO:0000256" key="6">
    <source>
        <dbReference type="SAM" id="Phobius"/>
    </source>
</evidence>
<name>A0ABU9B8Z6_9BURK</name>
<dbReference type="RefSeq" id="WP_341374134.1">
    <property type="nucleotide sequence ID" value="NZ_JBBUTF010000008.1"/>
</dbReference>
<reference evidence="7 8" key="1">
    <citation type="submission" date="2024-04" db="EMBL/GenBank/DDBJ databases">
        <title>Novel species of the genus Ideonella isolated from streams.</title>
        <authorList>
            <person name="Lu H."/>
        </authorList>
    </citation>
    <scope>NUCLEOTIDE SEQUENCE [LARGE SCALE GENOMIC DNA]</scope>
    <source>
        <strain evidence="7 8">BYS139W</strain>
    </source>
</reference>
<keyword evidence="8" id="KW-1185">Reference proteome</keyword>